<dbReference type="Proteomes" id="UP000190813">
    <property type="component" value="Unassembled WGS sequence"/>
</dbReference>
<keyword evidence="1" id="KW-0472">Membrane</keyword>
<proteinExistence type="predicted"/>
<evidence type="ECO:0000313" key="3">
    <source>
        <dbReference type="Proteomes" id="UP000190813"/>
    </source>
</evidence>
<dbReference type="RefSeq" id="WP_078770582.1">
    <property type="nucleotide sequence ID" value="NZ_CBCSBR010000038.1"/>
</dbReference>
<accession>A0A1T3MWJ0</accession>
<protein>
    <submittedName>
        <fullName evidence="2">Uncharacterized protein</fullName>
    </submittedName>
</protein>
<reference evidence="2 3" key="1">
    <citation type="submission" date="2016-06" db="EMBL/GenBank/DDBJ databases">
        <title>Revisiting the taxonomy of the Elizabethkingia Genus based on Whole-Genome Sequencing, Optical Mapping, and MALDI-TOF.</title>
        <authorList>
            <person name="Nicholson A.C."/>
        </authorList>
    </citation>
    <scope>NUCLEOTIDE SEQUENCE [LARGE SCALE GENOMIC DNA]</scope>
    <source>
        <strain evidence="2 3">G4070</strain>
    </source>
</reference>
<evidence type="ECO:0000256" key="1">
    <source>
        <dbReference type="SAM" id="Phobius"/>
    </source>
</evidence>
<sequence>MKNKLLIIYFILSFLLVTDIMMYALYRISLRGYYADIILFWLWFLGSITVIIVFWKKILAKLFLGAIILALILSMAPMGLLFYAFILSSTPFGLWMEKDLNKDYRAQIVSYSVMTPPWLQIIEKKGLIEKQIIQCTDSELRDKNLDVSIRNSKDLILEKETDSTITLTLFYGGPNTTLTFDKATGKLIRCDK</sequence>
<dbReference type="EMBL" id="MAHX01000004">
    <property type="protein sequence ID" value="OPC68967.1"/>
    <property type="molecule type" value="Genomic_DNA"/>
</dbReference>
<comment type="caution">
    <text evidence="2">The sequence shown here is derived from an EMBL/GenBank/DDBJ whole genome shotgun (WGS) entry which is preliminary data.</text>
</comment>
<evidence type="ECO:0000313" key="2">
    <source>
        <dbReference type="EMBL" id="OPC68967.1"/>
    </source>
</evidence>
<feature type="transmembrane region" description="Helical" evidence="1">
    <location>
        <begin position="62"/>
        <end position="86"/>
    </location>
</feature>
<organism evidence="2 3">
    <name type="scientific">Elizabethkingia occulta</name>
    <dbReference type="NCBI Taxonomy" id="1867263"/>
    <lineage>
        <taxon>Bacteria</taxon>
        <taxon>Pseudomonadati</taxon>
        <taxon>Bacteroidota</taxon>
        <taxon>Flavobacteriia</taxon>
        <taxon>Flavobacteriales</taxon>
        <taxon>Weeksellaceae</taxon>
        <taxon>Elizabethkingia</taxon>
    </lineage>
</organism>
<keyword evidence="1" id="KW-1133">Transmembrane helix</keyword>
<name>A0A1T3MWJ0_9FLAO</name>
<dbReference type="AlphaFoldDB" id="A0A1T3MWJ0"/>
<keyword evidence="3" id="KW-1185">Reference proteome</keyword>
<gene>
    <name evidence="2" type="ORF">BAZ10_00020</name>
</gene>
<keyword evidence="1" id="KW-0812">Transmembrane</keyword>
<feature type="transmembrane region" description="Helical" evidence="1">
    <location>
        <begin position="6"/>
        <end position="26"/>
    </location>
</feature>
<feature type="transmembrane region" description="Helical" evidence="1">
    <location>
        <begin position="33"/>
        <end position="56"/>
    </location>
</feature>